<dbReference type="EMBL" id="JPMX01000041">
    <property type="protein sequence ID" value="KGH46767.1"/>
    <property type="molecule type" value="Genomic_DNA"/>
</dbReference>
<evidence type="ECO:0000313" key="3">
    <source>
        <dbReference type="Proteomes" id="UP000029713"/>
    </source>
</evidence>
<feature type="transmembrane region" description="Helical" evidence="1">
    <location>
        <begin position="27"/>
        <end position="44"/>
    </location>
</feature>
<reference evidence="2 3" key="1">
    <citation type="submission" date="2014-07" db="EMBL/GenBank/DDBJ databases">
        <title>Biosystematic studies on Modestobacter strains isolated from extreme hyper-arid desert soil and from historic building.</title>
        <authorList>
            <person name="Bukarasam K."/>
            <person name="Bull A."/>
            <person name="Girard G."/>
            <person name="van Wezel G."/>
            <person name="Goodfellow M."/>
        </authorList>
    </citation>
    <scope>NUCLEOTIDE SEQUENCE [LARGE SCALE GENOMIC DNA]</scope>
    <source>
        <strain evidence="2 3">KNN45-2b</strain>
    </source>
</reference>
<keyword evidence="1" id="KW-0812">Transmembrane</keyword>
<evidence type="ECO:0008006" key="4">
    <source>
        <dbReference type="Google" id="ProtNLM"/>
    </source>
</evidence>
<keyword evidence="1" id="KW-0472">Membrane</keyword>
<feature type="transmembrane region" description="Helical" evidence="1">
    <location>
        <begin position="85"/>
        <end position="110"/>
    </location>
</feature>
<dbReference type="PANTHER" id="PTHR20992:SF9">
    <property type="entry name" value="AT15442P-RELATED"/>
    <property type="match status" value="1"/>
</dbReference>
<name>A0A098Y8K1_9ACTN</name>
<protein>
    <recommendedName>
        <fullName evidence="4">DUF389 domain-containing protein</fullName>
    </recommendedName>
</protein>
<sequence length="210" mass="20912">MPAPSLTHLMDEDTVDKIASQVRLSGSYLLFMTASGVLASVALLSDSVPILIGSMIVAPLMPPLALAPFALVARRRGEAGRGLRVALVGLALAFAAAWATTALMSALGVVASDAVLLSQPLLQERVHPGWWSMAAAVAAGLAGTVAQASEKTDTLIGTVAALALVPAVGASAIAVYVGAAEPALGGLLLLGMNVGLIVGMGIVALLVSAG</sequence>
<keyword evidence="3" id="KW-1185">Reference proteome</keyword>
<dbReference type="InterPro" id="IPR005240">
    <property type="entry name" value="DUF389"/>
</dbReference>
<feature type="transmembrane region" description="Helical" evidence="1">
    <location>
        <begin position="130"/>
        <end position="148"/>
    </location>
</feature>
<gene>
    <name evidence="2" type="ORF">IN07_10455</name>
</gene>
<feature type="transmembrane region" description="Helical" evidence="1">
    <location>
        <begin position="50"/>
        <end position="73"/>
    </location>
</feature>
<dbReference type="PANTHER" id="PTHR20992">
    <property type="entry name" value="AT15442P-RELATED"/>
    <property type="match status" value="1"/>
</dbReference>
<feature type="transmembrane region" description="Helical" evidence="1">
    <location>
        <begin position="183"/>
        <end position="207"/>
    </location>
</feature>
<accession>A0A098Y8K1</accession>
<evidence type="ECO:0000256" key="1">
    <source>
        <dbReference type="SAM" id="Phobius"/>
    </source>
</evidence>
<proteinExistence type="predicted"/>
<dbReference type="OrthoDB" id="9790659at2"/>
<dbReference type="Pfam" id="PF04087">
    <property type="entry name" value="DUF389"/>
    <property type="match status" value="1"/>
</dbReference>
<dbReference type="Proteomes" id="UP000029713">
    <property type="component" value="Unassembled WGS sequence"/>
</dbReference>
<dbReference type="RefSeq" id="WP_036335584.1">
    <property type="nucleotide sequence ID" value="NZ_JPMX01000041.1"/>
</dbReference>
<dbReference type="AlphaFoldDB" id="A0A098Y8K1"/>
<organism evidence="2 3">
    <name type="scientific">Modestobacter caceresii</name>
    <dbReference type="NCBI Taxonomy" id="1522368"/>
    <lineage>
        <taxon>Bacteria</taxon>
        <taxon>Bacillati</taxon>
        <taxon>Actinomycetota</taxon>
        <taxon>Actinomycetes</taxon>
        <taxon>Geodermatophilales</taxon>
        <taxon>Geodermatophilaceae</taxon>
        <taxon>Modestobacter</taxon>
    </lineage>
</organism>
<comment type="caution">
    <text evidence="2">The sequence shown here is derived from an EMBL/GenBank/DDBJ whole genome shotgun (WGS) entry which is preliminary data.</text>
</comment>
<evidence type="ECO:0000313" key="2">
    <source>
        <dbReference type="EMBL" id="KGH46767.1"/>
    </source>
</evidence>
<feature type="transmembrane region" description="Helical" evidence="1">
    <location>
        <begin position="155"/>
        <end position="177"/>
    </location>
</feature>
<keyword evidence="1" id="KW-1133">Transmembrane helix</keyword>